<evidence type="ECO:0000313" key="16">
    <source>
        <dbReference type="EMBL" id="MBM7081338.1"/>
    </source>
</evidence>
<evidence type="ECO:0000256" key="14">
    <source>
        <dbReference type="ARBA" id="ARBA00049067"/>
    </source>
</evidence>
<keyword evidence="6" id="KW-0321">Glycogen metabolism</keyword>
<sequence length="458" mass="49157">MTDPTHAPVNAAHLAAWLPEQRWFRAKGHAVREVRPVSSVPLGGDGDGPAARLDLLEVRFDDRAPQYYQVVPGLDAVPSYPADVPAAALALLRAIAGGVERGTNRFRPEPGTGLPDRLGPRLTAALSDSGPPAPSLVRVLAAEQSNTSIVFDDEVILKIFRQVEPGLNLDLELHRALTRLGSDHVAPLLGAVEGELQGEPTTLGMLSGYAPHAVDGWAMALASVRDVLADDAPAAVARSGGDFEFEARRIGAAVGEVHADLRTAFGVDVADPADVAADFAAHLDEAVAVVPALRSHAPFLHARYRRLAGLSTPVPIQRVHGDLHLGQLLRTSHTWWLLDFEGEPARPLAQRRAPRSPLYDVAGLLRSLDYATHYPVRDEAPDADAVRRLSQWSALNREALCAGYADSTGVDPGSSQQLLEGYVLDRIVYEVVYEATVRPAWLPIPLATLDRLGAGMPQ</sequence>
<comment type="caution">
    <text evidence="16">The sequence shown here is derived from an EMBL/GenBank/DDBJ whole genome shotgun (WGS) entry which is preliminary data.</text>
</comment>
<dbReference type="SUPFAM" id="SSF56112">
    <property type="entry name" value="Protein kinase-like (PK-like)"/>
    <property type="match status" value="1"/>
</dbReference>
<evidence type="ECO:0000256" key="13">
    <source>
        <dbReference type="ARBA" id="ARBA00031251"/>
    </source>
</evidence>
<evidence type="ECO:0000256" key="7">
    <source>
        <dbReference type="ARBA" id="ARBA00022679"/>
    </source>
</evidence>
<evidence type="ECO:0000256" key="12">
    <source>
        <dbReference type="ARBA" id="ARBA00023277"/>
    </source>
</evidence>
<protein>
    <recommendedName>
        <fullName evidence="5">Maltokinase</fullName>
        <ecNumber evidence="4">2.7.1.175</ecNumber>
    </recommendedName>
    <alternativeName>
        <fullName evidence="13">Maltose-1-phosphate synthase</fullName>
    </alternativeName>
</protein>
<organism evidence="16 17">
    <name type="scientific">Micromonospora humidisoli</name>
    <dbReference type="NCBI Taxonomy" id="2807622"/>
    <lineage>
        <taxon>Bacteria</taxon>
        <taxon>Bacillati</taxon>
        <taxon>Actinomycetota</taxon>
        <taxon>Actinomycetes</taxon>
        <taxon>Micromonosporales</taxon>
        <taxon>Micromonosporaceae</taxon>
        <taxon>Micromonospora</taxon>
    </lineage>
</organism>
<dbReference type="Gene3D" id="3.90.1200.10">
    <property type="match status" value="1"/>
</dbReference>
<keyword evidence="8" id="KW-0547">Nucleotide-binding</keyword>
<dbReference type="InterPro" id="IPR040999">
    <property type="entry name" value="Mak_N_cap"/>
</dbReference>
<comment type="catalytic activity">
    <reaction evidence="14">
        <text>D-maltose + ATP = alpha-maltose 1-phosphate + ADP + H(+)</text>
        <dbReference type="Rhea" id="RHEA:31915"/>
        <dbReference type="ChEBI" id="CHEBI:15378"/>
        <dbReference type="ChEBI" id="CHEBI:17306"/>
        <dbReference type="ChEBI" id="CHEBI:30616"/>
        <dbReference type="ChEBI" id="CHEBI:63576"/>
        <dbReference type="ChEBI" id="CHEBI:456216"/>
        <dbReference type="EC" id="2.7.1.175"/>
    </reaction>
</comment>
<keyword evidence="17" id="KW-1185">Reference proteome</keyword>
<evidence type="ECO:0000256" key="3">
    <source>
        <dbReference type="ARBA" id="ARBA00011245"/>
    </source>
</evidence>
<keyword evidence="9" id="KW-0418">Kinase</keyword>
<evidence type="ECO:0000256" key="10">
    <source>
        <dbReference type="ARBA" id="ARBA00022840"/>
    </source>
</evidence>
<keyword evidence="10" id="KW-0067">ATP-binding</keyword>
<keyword evidence="7" id="KW-0808">Transferase</keyword>
<evidence type="ECO:0000256" key="8">
    <source>
        <dbReference type="ARBA" id="ARBA00022741"/>
    </source>
</evidence>
<dbReference type="EC" id="2.7.1.175" evidence="4"/>
<evidence type="ECO:0000256" key="5">
    <source>
        <dbReference type="ARBA" id="ARBA00013882"/>
    </source>
</evidence>
<dbReference type="EMBL" id="JAFEUO010000001">
    <property type="protein sequence ID" value="MBM7081338.1"/>
    <property type="molecule type" value="Genomic_DNA"/>
</dbReference>
<name>A0ABS2J453_9ACTN</name>
<evidence type="ECO:0000256" key="6">
    <source>
        <dbReference type="ARBA" id="ARBA00022600"/>
    </source>
</evidence>
<dbReference type="InterPro" id="IPR011009">
    <property type="entry name" value="Kinase-like_dom_sf"/>
</dbReference>
<comment type="subunit">
    <text evidence="3">Monomer.</text>
</comment>
<accession>A0ABS2J453</accession>
<feature type="domain" description="Maltokinase N-terminal cap" evidence="15">
    <location>
        <begin position="17"/>
        <end position="75"/>
    </location>
</feature>
<keyword evidence="12" id="KW-0119">Carbohydrate metabolism</keyword>
<evidence type="ECO:0000256" key="9">
    <source>
        <dbReference type="ARBA" id="ARBA00022777"/>
    </source>
</evidence>
<keyword evidence="11" id="KW-0320">Glycogen biosynthesis</keyword>
<evidence type="ECO:0000256" key="11">
    <source>
        <dbReference type="ARBA" id="ARBA00023056"/>
    </source>
</evidence>
<evidence type="ECO:0000259" key="15">
    <source>
        <dbReference type="Pfam" id="PF18085"/>
    </source>
</evidence>
<dbReference type="Proteomes" id="UP000809587">
    <property type="component" value="Unassembled WGS sequence"/>
</dbReference>
<evidence type="ECO:0000313" key="17">
    <source>
        <dbReference type="Proteomes" id="UP000809587"/>
    </source>
</evidence>
<gene>
    <name evidence="16" type="ORF">JQN84_02095</name>
</gene>
<comment type="pathway">
    <text evidence="1">Glycan biosynthesis; glycogen biosynthesis.</text>
</comment>
<evidence type="ECO:0000256" key="2">
    <source>
        <dbReference type="ARBA" id="ARBA00006219"/>
    </source>
</evidence>
<dbReference type="Pfam" id="PF18085">
    <property type="entry name" value="Mak_N_cap"/>
    <property type="match status" value="1"/>
</dbReference>
<evidence type="ECO:0000256" key="1">
    <source>
        <dbReference type="ARBA" id="ARBA00004964"/>
    </source>
</evidence>
<proteinExistence type="inferred from homology"/>
<reference evidence="16 17" key="1">
    <citation type="submission" date="2021-02" db="EMBL/GenBank/DDBJ databases">
        <authorList>
            <person name="Lee D.-H."/>
        </authorList>
    </citation>
    <scope>NUCLEOTIDE SEQUENCE [LARGE SCALE GENOMIC DNA]</scope>
    <source>
        <strain evidence="16 17">MMS20-R2-29</strain>
    </source>
</reference>
<comment type="similarity">
    <text evidence="2">Belongs to the aminoglycoside phosphotransferase family.</text>
</comment>
<evidence type="ECO:0000256" key="4">
    <source>
        <dbReference type="ARBA" id="ARBA00011962"/>
    </source>
</evidence>
<dbReference type="RefSeq" id="WP_204956691.1">
    <property type="nucleotide sequence ID" value="NZ_JAFEUO010000001.1"/>
</dbReference>